<dbReference type="Pfam" id="PF01408">
    <property type="entry name" value="GFO_IDH_MocA"/>
    <property type="match status" value="1"/>
</dbReference>
<evidence type="ECO:0000256" key="1">
    <source>
        <dbReference type="ARBA" id="ARBA00023002"/>
    </source>
</evidence>
<dbReference type="Pfam" id="PF22725">
    <property type="entry name" value="GFO_IDH_MocA_C3"/>
    <property type="match status" value="1"/>
</dbReference>
<dbReference type="InterPro" id="IPR036291">
    <property type="entry name" value="NAD(P)-bd_dom_sf"/>
</dbReference>
<organism evidence="4 5">
    <name type="scientific">Neglectibacter timonensis</name>
    <dbReference type="NCBI Taxonomy" id="1776382"/>
    <lineage>
        <taxon>Bacteria</taxon>
        <taxon>Bacillati</taxon>
        <taxon>Bacillota</taxon>
        <taxon>Clostridia</taxon>
        <taxon>Eubacteriales</taxon>
        <taxon>Oscillospiraceae</taxon>
        <taxon>Neglectibacter</taxon>
    </lineage>
</organism>
<reference evidence="4 5" key="1">
    <citation type="submission" date="2022-06" db="EMBL/GenBank/DDBJ databases">
        <title>Isolation of gut microbiota from human fecal samples.</title>
        <authorList>
            <person name="Pamer E.G."/>
            <person name="Barat B."/>
            <person name="Waligurski E."/>
            <person name="Medina S."/>
            <person name="Paddock L."/>
            <person name="Mostad J."/>
        </authorList>
    </citation>
    <scope>NUCLEOTIDE SEQUENCE [LARGE SCALE GENOMIC DNA]</scope>
    <source>
        <strain evidence="4 5">DFI.9.73</strain>
    </source>
</reference>
<evidence type="ECO:0000259" key="2">
    <source>
        <dbReference type="Pfam" id="PF01408"/>
    </source>
</evidence>
<dbReference type="InterPro" id="IPR055170">
    <property type="entry name" value="GFO_IDH_MocA-like_dom"/>
</dbReference>
<dbReference type="Gene3D" id="3.30.360.10">
    <property type="entry name" value="Dihydrodipicolinate Reductase, domain 2"/>
    <property type="match status" value="1"/>
</dbReference>
<keyword evidence="5" id="KW-1185">Reference proteome</keyword>
<dbReference type="Gene3D" id="3.40.50.720">
    <property type="entry name" value="NAD(P)-binding Rossmann-like Domain"/>
    <property type="match status" value="1"/>
</dbReference>
<dbReference type="RefSeq" id="WP_066860460.1">
    <property type="nucleotide sequence ID" value="NZ_CABKVV010000009.1"/>
</dbReference>
<dbReference type="EMBL" id="JANFZH010000013">
    <property type="protein sequence ID" value="MCQ4839725.1"/>
    <property type="molecule type" value="Genomic_DNA"/>
</dbReference>
<dbReference type="Proteomes" id="UP001524473">
    <property type="component" value="Unassembled WGS sequence"/>
</dbReference>
<dbReference type="InterPro" id="IPR050463">
    <property type="entry name" value="Gfo/Idh/MocA_oxidrdct_glycsds"/>
</dbReference>
<accession>A0ABT1RYF5</accession>
<evidence type="ECO:0000313" key="5">
    <source>
        <dbReference type="Proteomes" id="UP001524473"/>
    </source>
</evidence>
<name>A0ABT1RYF5_9FIRM</name>
<comment type="caution">
    <text evidence="4">The sequence shown here is derived from an EMBL/GenBank/DDBJ whole genome shotgun (WGS) entry which is preliminary data.</text>
</comment>
<sequence>MNEKIRMGVVGVGGHSALSIGGTLRSGDAVLTALCDNNPETLRYKGDLYGIPENRRFLDYNDLIACSEVDAVSNVTPNNVHLEVMLAVLRAGKPLMTEKPMTLDAAEAETALAAAREAGVPVMLGFTYRFYPAMRYARHIVRSGELGEIRHVYAQYKQAGGTNENAPRVWRYNKALTGTGALGDLGSHALDMARFVTGAEFTSVSAELGTFVKRRPSLGDYKAVYEDGGRRFERVSEEIHWEEVDVDDYSHMHLQMDNGAAAAFEITRFGYGRGNYQRLEIQGSKGALVYENDADSDHQAKLYACIGPSFGMSHAYSRIDIPQQFTVDETQCFFDLIHGSADDMVPTIEDGYRNMLALDACVRSHEEGRRIPLKG</sequence>
<dbReference type="InterPro" id="IPR000683">
    <property type="entry name" value="Gfo/Idh/MocA-like_OxRdtase_N"/>
</dbReference>
<dbReference type="SUPFAM" id="SSF51735">
    <property type="entry name" value="NAD(P)-binding Rossmann-fold domains"/>
    <property type="match status" value="1"/>
</dbReference>
<evidence type="ECO:0000259" key="3">
    <source>
        <dbReference type="Pfam" id="PF22725"/>
    </source>
</evidence>
<dbReference type="SUPFAM" id="SSF55347">
    <property type="entry name" value="Glyceraldehyde-3-phosphate dehydrogenase-like, C-terminal domain"/>
    <property type="match status" value="1"/>
</dbReference>
<dbReference type="PANTHER" id="PTHR43818">
    <property type="entry name" value="BCDNA.GH03377"/>
    <property type="match status" value="1"/>
</dbReference>
<evidence type="ECO:0000313" key="4">
    <source>
        <dbReference type="EMBL" id="MCQ4839725.1"/>
    </source>
</evidence>
<dbReference type="PANTHER" id="PTHR43818:SF11">
    <property type="entry name" value="BCDNA.GH03377"/>
    <property type="match status" value="1"/>
</dbReference>
<dbReference type="GeneID" id="90531191"/>
<protein>
    <submittedName>
        <fullName evidence="4">Gfo/Idh/MocA family oxidoreductase</fullName>
    </submittedName>
</protein>
<feature type="domain" description="Gfo/Idh/MocA-like oxidoreductase N-terminal" evidence="2">
    <location>
        <begin position="5"/>
        <end position="126"/>
    </location>
</feature>
<feature type="domain" description="GFO/IDH/MocA-like oxidoreductase" evidence="3">
    <location>
        <begin position="135"/>
        <end position="288"/>
    </location>
</feature>
<gene>
    <name evidence="4" type="ORF">NE695_07340</name>
</gene>
<proteinExistence type="predicted"/>
<keyword evidence="1" id="KW-0560">Oxidoreductase</keyword>